<evidence type="ECO:0000256" key="1">
    <source>
        <dbReference type="ARBA" id="ARBA00004651"/>
    </source>
</evidence>
<keyword evidence="5 6" id="KW-0472">Membrane</keyword>
<dbReference type="PANTHER" id="PTHR30250:SF24">
    <property type="entry name" value="STAGE V SPORULATION PROTEIN B"/>
    <property type="match status" value="1"/>
</dbReference>
<proteinExistence type="predicted"/>
<feature type="transmembrane region" description="Helical" evidence="6">
    <location>
        <begin position="200"/>
        <end position="221"/>
    </location>
</feature>
<evidence type="ECO:0000256" key="3">
    <source>
        <dbReference type="ARBA" id="ARBA00022692"/>
    </source>
</evidence>
<protein>
    <submittedName>
        <fullName evidence="7">Polysaccharide biosynthesis protein</fullName>
    </submittedName>
</protein>
<comment type="caution">
    <text evidence="7">The sequence shown here is derived from an EMBL/GenBank/DDBJ whole genome shotgun (WGS) entry which is preliminary data.</text>
</comment>
<evidence type="ECO:0000313" key="7">
    <source>
        <dbReference type="EMBL" id="MBH1940139.1"/>
    </source>
</evidence>
<dbReference type="InterPro" id="IPR002797">
    <property type="entry name" value="Polysacc_synth"/>
</dbReference>
<dbReference type="InterPro" id="IPR050833">
    <property type="entry name" value="Poly_Biosynth_Transport"/>
</dbReference>
<gene>
    <name evidence="7" type="ORF">I5677_04425</name>
</gene>
<keyword evidence="4 6" id="KW-1133">Transmembrane helix</keyword>
<organism evidence="7 8">
    <name type="scientific">Mobilitalea sibirica</name>
    <dbReference type="NCBI Taxonomy" id="1462919"/>
    <lineage>
        <taxon>Bacteria</taxon>
        <taxon>Bacillati</taxon>
        <taxon>Bacillota</taxon>
        <taxon>Clostridia</taxon>
        <taxon>Lachnospirales</taxon>
        <taxon>Lachnospiraceae</taxon>
        <taxon>Mobilitalea</taxon>
    </lineage>
</organism>
<accession>A0A8J7H1A2</accession>
<feature type="transmembrane region" description="Helical" evidence="6">
    <location>
        <begin position="464"/>
        <end position="483"/>
    </location>
</feature>
<dbReference type="InterPro" id="IPR024923">
    <property type="entry name" value="PG_synth_SpoVB"/>
</dbReference>
<keyword evidence="2" id="KW-1003">Cell membrane</keyword>
<dbReference type="RefSeq" id="WP_197660359.1">
    <property type="nucleotide sequence ID" value="NZ_JAEAGR010000003.1"/>
</dbReference>
<feature type="transmembrane region" description="Helical" evidence="6">
    <location>
        <begin position="495"/>
        <end position="515"/>
    </location>
</feature>
<name>A0A8J7H1A2_9FIRM</name>
<feature type="transmembrane region" description="Helical" evidence="6">
    <location>
        <begin position="378"/>
        <end position="399"/>
    </location>
</feature>
<comment type="subcellular location">
    <subcellularLocation>
        <location evidence="1">Cell membrane</location>
        <topology evidence="1">Multi-pass membrane protein</topology>
    </subcellularLocation>
</comment>
<dbReference type="AlphaFoldDB" id="A0A8J7H1A2"/>
<feature type="transmembrane region" description="Helical" evidence="6">
    <location>
        <begin position="20"/>
        <end position="43"/>
    </location>
</feature>
<evidence type="ECO:0000256" key="6">
    <source>
        <dbReference type="SAM" id="Phobius"/>
    </source>
</evidence>
<feature type="transmembrane region" description="Helical" evidence="6">
    <location>
        <begin position="339"/>
        <end position="358"/>
    </location>
</feature>
<dbReference type="GO" id="GO:0005886">
    <property type="term" value="C:plasma membrane"/>
    <property type="evidence" value="ECO:0007669"/>
    <property type="project" value="UniProtKB-SubCell"/>
</dbReference>
<reference evidence="7" key="1">
    <citation type="submission" date="2020-12" db="EMBL/GenBank/DDBJ databases">
        <title>M. sibirica DSM 26468T genome.</title>
        <authorList>
            <person name="Thieme N."/>
            <person name="Rettenmaier R."/>
            <person name="Zverlov V."/>
            <person name="Liebl W."/>
        </authorList>
    </citation>
    <scope>NUCLEOTIDE SEQUENCE</scope>
    <source>
        <strain evidence="7">DSM 26468</strain>
    </source>
</reference>
<evidence type="ECO:0000313" key="8">
    <source>
        <dbReference type="Proteomes" id="UP000623269"/>
    </source>
</evidence>
<feature type="transmembrane region" description="Helical" evidence="6">
    <location>
        <begin position="97"/>
        <end position="119"/>
    </location>
</feature>
<dbReference type="PIRSF" id="PIRSF038958">
    <property type="entry name" value="PG_synth_SpoVB"/>
    <property type="match status" value="1"/>
</dbReference>
<evidence type="ECO:0000256" key="2">
    <source>
        <dbReference type="ARBA" id="ARBA00022475"/>
    </source>
</evidence>
<dbReference type="CDD" id="cd13124">
    <property type="entry name" value="MATE_SpoVB_like"/>
    <property type="match status" value="1"/>
</dbReference>
<dbReference type="PANTHER" id="PTHR30250">
    <property type="entry name" value="PST FAMILY PREDICTED COLANIC ACID TRANSPORTER"/>
    <property type="match status" value="1"/>
</dbReference>
<keyword evidence="8" id="KW-1185">Reference proteome</keyword>
<dbReference type="EMBL" id="JAEAGR010000003">
    <property type="protein sequence ID" value="MBH1940139.1"/>
    <property type="molecule type" value="Genomic_DNA"/>
</dbReference>
<evidence type="ECO:0000256" key="4">
    <source>
        <dbReference type="ARBA" id="ARBA00022989"/>
    </source>
</evidence>
<feature type="transmembrane region" description="Helical" evidence="6">
    <location>
        <begin position="431"/>
        <end position="452"/>
    </location>
</feature>
<dbReference type="Pfam" id="PF01943">
    <property type="entry name" value="Polysacc_synt"/>
    <property type="match status" value="1"/>
</dbReference>
<evidence type="ECO:0000256" key="5">
    <source>
        <dbReference type="ARBA" id="ARBA00023136"/>
    </source>
</evidence>
<feature type="transmembrane region" description="Helical" evidence="6">
    <location>
        <begin position="289"/>
        <end position="318"/>
    </location>
</feature>
<sequence>MIVKRKNINNNGQSLRGNLFKGTLILTLAGFVTRIIGFFYRIFLSNTMGAEKLGIYQLVFPVYGICFTIYATGIQTSISRLVAAEIGKRNHKNVYKILRIGLLLSVVLALMLAIFVYLYSDYIARRFLLEPRSASSLRILATVFPFCGVTSCINGYYYGLKKAGVPASTQLLEQILRVIIVYTIAFYTGKGNIAVTCELAVLGIVIGEIASSLYNFFSLFVTKSPKELILFGPDPNAISTRKRVIIKDILSLSIPLSANRFLINILHSIEAVLIPTMLRRFGLSTSDALSIFGVLIGMSVPFILFPTALINALAVLLLPTVSEAQAVKNDKLIGKTTAVSIKYSLIIGIISTGIFIIFGKDLGNAIFHNEAAGTYLVILAWLCPFIYLTTTLGSIINGLGKAHITFINSVVGTLFKILLIVILIPRQGINGYLIALLVGQLIITVMDSFAVIKNIRFYFDSVNSLLKPGIIVALCGFLLKETYEYVIKISQIDEAVLILSFCILFCIACVGLFIITKAVTKKDFK</sequence>
<keyword evidence="3 6" id="KW-0812">Transmembrane</keyword>
<dbReference type="Proteomes" id="UP000623269">
    <property type="component" value="Unassembled WGS sequence"/>
</dbReference>
<feature type="transmembrane region" description="Helical" evidence="6">
    <location>
        <begin position="139"/>
        <end position="159"/>
    </location>
</feature>
<feature type="transmembrane region" description="Helical" evidence="6">
    <location>
        <begin position="406"/>
        <end position="425"/>
    </location>
</feature>
<feature type="transmembrane region" description="Helical" evidence="6">
    <location>
        <begin position="55"/>
        <end position="76"/>
    </location>
</feature>